<proteinExistence type="predicted"/>
<protein>
    <submittedName>
        <fullName evidence="2">Zinc-dependent metalloprotease family protein</fullName>
    </submittedName>
</protein>
<organism evidence="2 3">
    <name type="scientific">Luteolibacter soli</name>
    <dbReference type="NCBI Taxonomy" id="3135280"/>
    <lineage>
        <taxon>Bacteria</taxon>
        <taxon>Pseudomonadati</taxon>
        <taxon>Verrucomicrobiota</taxon>
        <taxon>Verrucomicrobiia</taxon>
        <taxon>Verrucomicrobiales</taxon>
        <taxon>Verrucomicrobiaceae</taxon>
        <taxon>Luteolibacter</taxon>
    </lineage>
</organism>
<dbReference type="Proteomes" id="UP001371305">
    <property type="component" value="Unassembled WGS sequence"/>
</dbReference>
<keyword evidence="2" id="KW-0645">Protease</keyword>
<accession>A0ABU9B011</accession>
<feature type="signal peptide" evidence="1">
    <location>
        <begin position="1"/>
        <end position="18"/>
    </location>
</feature>
<dbReference type="GO" id="GO:0008237">
    <property type="term" value="F:metallopeptidase activity"/>
    <property type="evidence" value="ECO:0007669"/>
    <property type="project" value="UniProtKB-KW"/>
</dbReference>
<sequence>MRFTPIAFALLLSLCPLAAQVVVSSPVTVTHRVQIQPIRVKKTNGTAATTFGTGTTETYIKDQINRVWAQVGVEITWLPLADYTNNFAYDGSPTSYASTARPTAHLSQIVDAAGVPPKSGNAIVVNLFFVEIVPGFAQTNDNTSNGLAFIDSNGITLHVGTNLLTWQAGRDVVAAVAAHEIGHNLGLSHAANNTDNLMSPGGTSQRLTSAQKTTVFTNNSGTDSYEFLQQVVQSSQYQQWAATNGVIGGPEDDQDHDGITNVIEFMLGLNPTTSSKMPVPVPGANGLTWTLTKNANALADGLVYQVESGNGEAWLPAGANGSGTTVVQDNASALIVRLNSGGGRRFMRMNVGVPASLTAGSAAAAFYAPGEPGERVVSDCGDAGCEIHAAVPP</sequence>
<evidence type="ECO:0000313" key="3">
    <source>
        <dbReference type="Proteomes" id="UP001371305"/>
    </source>
</evidence>
<dbReference type="InterPro" id="IPR024079">
    <property type="entry name" value="MetalloPept_cat_dom_sf"/>
</dbReference>
<feature type="chain" id="PRO_5047378024" evidence="1">
    <location>
        <begin position="19"/>
        <end position="393"/>
    </location>
</feature>
<keyword evidence="1" id="KW-0732">Signal</keyword>
<dbReference type="SUPFAM" id="SSF55486">
    <property type="entry name" value="Metalloproteases ('zincins'), catalytic domain"/>
    <property type="match status" value="1"/>
</dbReference>
<evidence type="ECO:0000313" key="2">
    <source>
        <dbReference type="EMBL" id="MEK7953368.1"/>
    </source>
</evidence>
<dbReference type="Pfam" id="PF13582">
    <property type="entry name" value="Reprolysin_3"/>
    <property type="match status" value="1"/>
</dbReference>
<comment type="caution">
    <text evidence="2">The sequence shown here is derived from an EMBL/GenBank/DDBJ whole genome shotgun (WGS) entry which is preliminary data.</text>
</comment>
<keyword evidence="2" id="KW-0482">Metalloprotease</keyword>
<evidence type="ECO:0000256" key="1">
    <source>
        <dbReference type="SAM" id="SignalP"/>
    </source>
</evidence>
<dbReference type="EMBL" id="JBBUKT010000011">
    <property type="protein sequence ID" value="MEK7953368.1"/>
    <property type="molecule type" value="Genomic_DNA"/>
</dbReference>
<gene>
    <name evidence="2" type="ORF">WKV53_22830</name>
</gene>
<name>A0ABU9B011_9BACT</name>
<keyword evidence="3" id="KW-1185">Reference proteome</keyword>
<dbReference type="Gene3D" id="3.40.390.10">
    <property type="entry name" value="Collagenase (Catalytic Domain)"/>
    <property type="match status" value="1"/>
</dbReference>
<reference evidence="2 3" key="1">
    <citation type="submission" date="2024-04" db="EMBL/GenBank/DDBJ databases">
        <title>Luteolibacter sp. isolated from soil.</title>
        <authorList>
            <person name="An J."/>
        </authorList>
    </citation>
    <scope>NUCLEOTIDE SEQUENCE [LARGE SCALE GENOMIC DNA]</scope>
    <source>
        <strain evidence="2 3">Y139</strain>
    </source>
</reference>
<keyword evidence="2" id="KW-0378">Hydrolase</keyword>